<feature type="transmembrane region" description="Helical" evidence="7">
    <location>
        <begin position="63"/>
        <end position="82"/>
    </location>
</feature>
<accession>A0A8X6Y922</accession>
<dbReference type="OrthoDB" id="6412903at2759"/>
<evidence type="ECO:0000256" key="2">
    <source>
        <dbReference type="ARBA" id="ARBA00022475"/>
    </source>
</evidence>
<evidence type="ECO:0000256" key="4">
    <source>
        <dbReference type="ARBA" id="ARBA00022989"/>
    </source>
</evidence>
<evidence type="ECO:0000313" key="8">
    <source>
        <dbReference type="EMBL" id="GFY66826.1"/>
    </source>
</evidence>
<reference evidence="8" key="1">
    <citation type="submission" date="2020-08" db="EMBL/GenBank/DDBJ databases">
        <title>Multicomponent nature underlies the extraordinary mechanical properties of spider dragline silk.</title>
        <authorList>
            <person name="Kono N."/>
            <person name="Nakamura H."/>
            <person name="Mori M."/>
            <person name="Yoshida Y."/>
            <person name="Ohtoshi R."/>
            <person name="Malay A.D."/>
            <person name="Moran D.A.P."/>
            <person name="Tomita M."/>
            <person name="Numata K."/>
            <person name="Arakawa K."/>
        </authorList>
    </citation>
    <scope>NUCLEOTIDE SEQUENCE</scope>
</reference>
<feature type="transmembrane region" description="Helical" evidence="7">
    <location>
        <begin position="270"/>
        <end position="293"/>
    </location>
</feature>
<evidence type="ECO:0000256" key="3">
    <source>
        <dbReference type="ARBA" id="ARBA00022692"/>
    </source>
</evidence>
<feature type="transmembrane region" description="Helical" evidence="7">
    <location>
        <begin position="380"/>
        <end position="399"/>
    </location>
</feature>
<dbReference type="Proteomes" id="UP000886998">
    <property type="component" value="Unassembled WGS sequence"/>
</dbReference>
<comment type="caution">
    <text evidence="8">The sequence shown here is derived from an EMBL/GenBank/DDBJ whole genome shotgun (WGS) entry which is preliminary data.</text>
</comment>
<proteinExistence type="predicted"/>
<dbReference type="EMBL" id="BMAV01016260">
    <property type="protein sequence ID" value="GFY66826.1"/>
    <property type="molecule type" value="Genomic_DNA"/>
</dbReference>
<dbReference type="Pfam" id="PF08395">
    <property type="entry name" value="7tm_7"/>
    <property type="match status" value="1"/>
</dbReference>
<evidence type="ECO:0000256" key="5">
    <source>
        <dbReference type="ARBA" id="ARBA00023136"/>
    </source>
</evidence>
<keyword evidence="9" id="KW-1185">Reference proteome</keyword>
<evidence type="ECO:0000256" key="7">
    <source>
        <dbReference type="SAM" id="Phobius"/>
    </source>
</evidence>
<dbReference type="AlphaFoldDB" id="A0A8X6Y922"/>
<feature type="transmembrane region" description="Helical" evidence="7">
    <location>
        <begin position="143"/>
        <end position="165"/>
    </location>
</feature>
<sequence>MRYFLEMAPKNQINSTIRKVAYLPKRVLSFTQPKVLYRSIYLLFMFYGIGLQNCSKKVKKYNFIALLFHGIWMVTVSNEIACFDPADMTYHCFTLIKYLCSMLSWWIVHKKRKHLNNLRDDLEQLKRDLKIQGSRTIAKWVEFFCYFFAFIIFGPGVICCLKLLIVGKDPRFFCPYIQNMKIQKGAKALHFFLLSSFNYCSLGLPYIIMMFYCFYCAEMIRLCKRLTSLRLYSVSEISGSENFDEESYFKQAYRLLLTTIRNLESTFSSLIFFLFVNSFLEILRIETIVIMYLKGQWQLDVFVHSLYYSTIAAVSFVVIIISADQAQDQIDLAKVNLRGFHKIISLQCSLRDIREDIQFLQDCRCVRLTAWRMFTVKRDLFLNIIALYITYGVLIVQFTA</sequence>
<feature type="transmembrane region" description="Helical" evidence="7">
    <location>
        <begin position="305"/>
        <end position="323"/>
    </location>
</feature>
<evidence type="ECO:0000256" key="6">
    <source>
        <dbReference type="SAM" id="Coils"/>
    </source>
</evidence>
<feature type="coiled-coil region" evidence="6">
    <location>
        <begin position="108"/>
        <end position="135"/>
    </location>
</feature>
<dbReference type="GO" id="GO:0050909">
    <property type="term" value="P:sensory perception of taste"/>
    <property type="evidence" value="ECO:0007669"/>
    <property type="project" value="InterPro"/>
</dbReference>
<gene>
    <name evidence="8" type="primary">AVEN_29120_1</name>
    <name evidence="8" type="ORF">TNIN_298501</name>
</gene>
<comment type="subcellular location">
    <subcellularLocation>
        <location evidence="1">Cell membrane</location>
        <topology evidence="1">Multi-pass membrane protein</topology>
    </subcellularLocation>
</comment>
<evidence type="ECO:0000256" key="1">
    <source>
        <dbReference type="ARBA" id="ARBA00004651"/>
    </source>
</evidence>
<protein>
    <submittedName>
        <fullName evidence="8">Uncharacterized protein</fullName>
    </submittedName>
</protein>
<organism evidence="8 9">
    <name type="scientific">Trichonephila inaurata madagascariensis</name>
    <dbReference type="NCBI Taxonomy" id="2747483"/>
    <lineage>
        <taxon>Eukaryota</taxon>
        <taxon>Metazoa</taxon>
        <taxon>Ecdysozoa</taxon>
        <taxon>Arthropoda</taxon>
        <taxon>Chelicerata</taxon>
        <taxon>Arachnida</taxon>
        <taxon>Araneae</taxon>
        <taxon>Araneomorphae</taxon>
        <taxon>Entelegynae</taxon>
        <taxon>Araneoidea</taxon>
        <taxon>Nephilidae</taxon>
        <taxon>Trichonephila</taxon>
        <taxon>Trichonephila inaurata</taxon>
    </lineage>
</organism>
<evidence type="ECO:0000313" key="9">
    <source>
        <dbReference type="Proteomes" id="UP000886998"/>
    </source>
</evidence>
<keyword evidence="2" id="KW-1003">Cell membrane</keyword>
<keyword evidence="3 7" id="KW-0812">Transmembrane</keyword>
<feature type="transmembrane region" description="Helical" evidence="7">
    <location>
        <begin position="35"/>
        <end position="51"/>
    </location>
</feature>
<feature type="transmembrane region" description="Helical" evidence="7">
    <location>
        <begin position="189"/>
        <end position="215"/>
    </location>
</feature>
<feature type="transmembrane region" description="Helical" evidence="7">
    <location>
        <begin position="88"/>
        <end position="108"/>
    </location>
</feature>
<keyword evidence="6" id="KW-0175">Coiled coil</keyword>
<dbReference type="InterPro" id="IPR013604">
    <property type="entry name" value="7TM_chemorcpt"/>
</dbReference>
<keyword evidence="5 7" id="KW-0472">Membrane</keyword>
<name>A0A8X6Y922_9ARAC</name>
<keyword evidence="4 7" id="KW-1133">Transmembrane helix</keyword>
<dbReference type="GO" id="GO:0005886">
    <property type="term" value="C:plasma membrane"/>
    <property type="evidence" value="ECO:0007669"/>
    <property type="project" value="UniProtKB-SubCell"/>
</dbReference>